<gene>
    <name evidence="1" type="ORF">KI387_000682</name>
</gene>
<proteinExistence type="predicted"/>
<evidence type="ECO:0000313" key="2">
    <source>
        <dbReference type="Proteomes" id="UP000824469"/>
    </source>
</evidence>
<dbReference type="EMBL" id="JAHRHJ020000001">
    <property type="protein sequence ID" value="KAH9328574.1"/>
    <property type="molecule type" value="Genomic_DNA"/>
</dbReference>
<sequence length="162" mass="18890">GHQLMRESFNKVLGYQCNHLDIEVTFTSTFKTITRVTKAHNENKMPSYALEKNILIFDGHVLGLDTVRYVNDTSVTYADGLEKLREKSREKTNYKWLIEQTSGSLGMCTGRERTTNAKRYEPSCKRKWESGTADKQKVCKLFDKIPQWNDTRFWLLEENVEA</sequence>
<dbReference type="Proteomes" id="UP000824469">
    <property type="component" value="Unassembled WGS sequence"/>
</dbReference>
<keyword evidence="2" id="KW-1185">Reference proteome</keyword>
<accession>A0AA38GTB6</accession>
<comment type="caution">
    <text evidence="1">The sequence shown here is derived from an EMBL/GenBank/DDBJ whole genome shotgun (WGS) entry which is preliminary data.</text>
</comment>
<name>A0AA38GTB6_TAXCH</name>
<reference evidence="1 2" key="1">
    <citation type="journal article" date="2021" name="Nat. Plants">
        <title>The Taxus genome provides insights into paclitaxel biosynthesis.</title>
        <authorList>
            <person name="Xiong X."/>
            <person name="Gou J."/>
            <person name="Liao Q."/>
            <person name="Li Y."/>
            <person name="Zhou Q."/>
            <person name="Bi G."/>
            <person name="Li C."/>
            <person name="Du R."/>
            <person name="Wang X."/>
            <person name="Sun T."/>
            <person name="Guo L."/>
            <person name="Liang H."/>
            <person name="Lu P."/>
            <person name="Wu Y."/>
            <person name="Zhang Z."/>
            <person name="Ro D.K."/>
            <person name="Shang Y."/>
            <person name="Huang S."/>
            <person name="Yan J."/>
        </authorList>
    </citation>
    <scope>NUCLEOTIDE SEQUENCE [LARGE SCALE GENOMIC DNA]</scope>
    <source>
        <strain evidence="1">Ta-2019</strain>
    </source>
</reference>
<dbReference type="AlphaFoldDB" id="A0AA38GTB6"/>
<evidence type="ECO:0000313" key="1">
    <source>
        <dbReference type="EMBL" id="KAH9328574.1"/>
    </source>
</evidence>
<protein>
    <submittedName>
        <fullName evidence="1">Uncharacterized protein</fullName>
    </submittedName>
</protein>
<feature type="non-terminal residue" evidence="1">
    <location>
        <position position="1"/>
    </location>
</feature>
<organism evidence="1 2">
    <name type="scientific">Taxus chinensis</name>
    <name type="common">Chinese yew</name>
    <name type="synonym">Taxus wallichiana var. chinensis</name>
    <dbReference type="NCBI Taxonomy" id="29808"/>
    <lineage>
        <taxon>Eukaryota</taxon>
        <taxon>Viridiplantae</taxon>
        <taxon>Streptophyta</taxon>
        <taxon>Embryophyta</taxon>
        <taxon>Tracheophyta</taxon>
        <taxon>Spermatophyta</taxon>
        <taxon>Pinopsida</taxon>
        <taxon>Pinidae</taxon>
        <taxon>Conifers II</taxon>
        <taxon>Cupressales</taxon>
        <taxon>Taxaceae</taxon>
        <taxon>Taxus</taxon>
    </lineage>
</organism>